<name>A0A9P8CBH9_9HELO</name>
<protein>
    <recommendedName>
        <fullName evidence="8">Glutathione S-transferase</fullName>
    </recommendedName>
</protein>
<dbReference type="GO" id="GO:0005635">
    <property type="term" value="C:nuclear envelope"/>
    <property type="evidence" value="ECO:0007669"/>
    <property type="project" value="TreeGrafter"/>
</dbReference>
<dbReference type="GO" id="GO:0005783">
    <property type="term" value="C:endoplasmic reticulum"/>
    <property type="evidence" value="ECO:0007669"/>
    <property type="project" value="TreeGrafter"/>
</dbReference>
<evidence type="ECO:0000256" key="5">
    <source>
        <dbReference type="SAM" id="Phobius"/>
    </source>
</evidence>
<dbReference type="Gene3D" id="1.20.120.550">
    <property type="entry name" value="Membrane associated eicosanoid/glutathione metabolism-like domain"/>
    <property type="match status" value="1"/>
</dbReference>
<keyword evidence="2 5" id="KW-0812">Transmembrane</keyword>
<dbReference type="GO" id="GO:0004364">
    <property type="term" value="F:glutathione transferase activity"/>
    <property type="evidence" value="ECO:0007669"/>
    <property type="project" value="TreeGrafter"/>
</dbReference>
<dbReference type="InterPro" id="IPR001129">
    <property type="entry name" value="Membr-assoc_MAPEG"/>
</dbReference>
<keyword evidence="3 5" id="KW-1133">Transmembrane helix</keyword>
<organism evidence="6 7">
    <name type="scientific">Calycina marina</name>
    <dbReference type="NCBI Taxonomy" id="1763456"/>
    <lineage>
        <taxon>Eukaryota</taxon>
        <taxon>Fungi</taxon>
        <taxon>Dikarya</taxon>
        <taxon>Ascomycota</taxon>
        <taxon>Pezizomycotina</taxon>
        <taxon>Leotiomycetes</taxon>
        <taxon>Helotiales</taxon>
        <taxon>Pezizellaceae</taxon>
        <taxon>Calycina</taxon>
    </lineage>
</organism>
<dbReference type="Proteomes" id="UP000887226">
    <property type="component" value="Unassembled WGS sequence"/>
</dbReference>
<evidence type="ECO:0000313" key="7">
    <source>
        <dbReference type="Proteomes" id="UP000887226"/>
    </source>
</evidence>
<proteinExistence type="predicted"/>
<keyword evidence="7" id="KW-1185">Reference proteome</keyword>
<evidence type="ECO:0000256" key="1">
    <source>
        <dbReference type="ARBA" id="ARBA00004141"/>
    </source>
</evidence>
<comment type="caution">
    <text evidence="6">The sequence shown here is derived from an EMBL/GenBank/DDBJ whole genome shotgun (WGS) entry which is preliminary data.</text>
</comment>
<dbReference type="InterPro" id="IPR050997">
    <property type="entry name" value="MAPEG"/>
</dbReference>
<feature type="transmembrane region" description="Helical" evidence="5">
    <location>
        <begin position="12"/>
        <end position="29"/>
    </location>
</feature>
<evidence type="ECO:0000313" key="6">
    <source>
        <dbReference type="EMBL" id="KAG9240914.1"/>
    </source>
</evidence>
<sequence length="154" mass="16378">MAGIAGLLVDPNYGFVILAASSSLVLNVVHTMNTGKYRKEAEVAYPACYAPSSRTDIEAVRFNSAQRAHANFTEHLTPFITALLVSGLKFPVASASMGAVWSVSRFFYMRGYSQALKAEGKGRYAGGLGIGHTLVELILIGTTAYTGLGLALGW</sequence>
<evidence type="ECO:0000256" key="2">
    <source>
        <dbReference type="ARBA" id="ARBA00022692"/>
    </source>
</evidence>
<dbReference type="GO" id="GO:0004602">
    <property type="term" value="F:glutathione peroxidase activity"/>
    <property type="evidence" value="ECO:0007669"/>
    <property type="project" value="TreeGrafter"/>
</dbReference>
<dbReference type="Pfam" id="PF01124">
    <property type="entry name" value="MAPEG"/>
    <property type="match status" value="1"/>
</dbReference>
<comment type="subcellular location">
    <subcellularLocation>
        <location evidence="1">Membrane</location>
        <topology evidence="1">Multi-pass membrane protein</topology>
    </subcellularLocation>
</comment>
<evidence type="ECO:0000256" key="4">
    <source>
        <dbReference type="ARBA" id="ARBA00023136"/>
    </source>
</evidence>
<dbReference type="GO" id="GO:0016020">
    <property type="term" value="C:membrane"/>
    <property type="evidence" value="ECO:0007669"/>
    <property type="project" value="UniProtKB-SubCell"/>
</dbReference>
<dbReference type="PANTHER" id="PTHR10250:SF26">
    <property type="entry name" value="GLUTATHIONE S-TRANSFERASE 3, MITOCHONDRIAL"/>
    <property type="match status" value="1"/>
</dbReference>
<dbReference type="AlphaFoldDB" id="A0A9P8CBH9"/>
<reference evidence="6" key="1">
    <citation type="journal article" date="2021" name="IMA Fungus">
        <title>Genomic characterization of three marine fungi, including Emericellopsis atlantica sp. nov. with signatures of a generalist lifestyle and marine biomass degradation.</title>
        <authorList>
            <person name="Hagestad O.C."/>
            <person name="Hou L."/>
            <person name="Andersen J.H."/>
            <person name="Hansen E.H."/>
            <person name="Altermark B."/>
            <person name="Li C."/>
            <person name="Kuhnert E."/>
            <person name="Cox R.J."/>
            <person name="Crous P.W."/>
            <person name="Spatafora J.W."/>
            <person name="Lail K."/>
            <person name="Amirebrahimi M."/>
            <person name="Lipzen A."/>
            <person name="Pangilinan J."/>
            <person name="Andreopoulos W."/>
            <person name="Hayes R.D."/>
            <person name="Ng V."/>
            <person name="Grigoriev I.V."/>
            <person name="Jackson S.A."/>
            <person name="Sutton T.D.S."/>
            <person name="Dobson A.D.W."/>
            <person name="Rama T."/>
        </authorList>
    </citation>
    <scope>NUCLEOTIDE SEQUENCE</scope>
    <source>
        <strain evidence="6">TRa3180A</strain>
    </source>
</reference>
<dbReference type="SUPFAM" id="SSF161084">
    <property type="entry name" value="MAPEG domain-like"/>
    <property type="match status" value="1"/>
</dbReference>
<dbReference type="InterPro" id="IPR023352">
    <property type="entry name" value="MAPEG-like_dom_sf"/>
</dbReference>
<evidence type="ECO:0008006" key="8">
    <source>
        <dbReference type="Google" id="ProtNLM"/>
    </source>
</evidence>
<keyword evidence="4 5" id="KW-0472">Membrane</keyword>
<gene>
    <name evidence="6" type="ORF">BJ878DRAFT_259975</name>
</gene>
<dbReference type="PANTHER" id="PTHR10250">
    <property type="entry name" value="MICROSOMAL GLUTATHIONE S-TRANSFERASE"/>
    <property type="match status" value="1"/>
</dbReference>
<evidence type="ECO:0000256" key="3">
    <source>
        <dbReference type="ARBA" id="ARBA00022989"/>
    </source>
</evidence>
<dbReference type="EMBL" id="MU254311">
    <property type="protein sequence ID" value="KAG9240914.1"/>
    <property type="molecule type" value="Genomic_DNA"/>
</dbReference>
<accession>A0A9P8CBH9</accession>
<dbReference type="OrthoDB" id="410651at2759"/>